<evidence type="ECO:0000313" key="10">
    <source>
        <dbReference type="Proteomes" id="UP001633002"/>
    </source>
</evidence>
<keyword evidence="4" id="KW-0540">Nuclease</keyword>
<evidence type="ECO:0000256" key="5">
    <source>
        <dbReference type="ARBA" id="ARBA00022723"/>
    </source>
</evidence>
<evidence type="ECO:0000256" key="1">
    <source>
        <dbReference type="ARBA" id="ARBA00001968"/>
    </source>
</evidence>
<comment type="caution">
    <text evidence="9">The sequence shown here is derived from an EMBL/GenBank/DDBJ whole genome shotgun (WGS) entry which is preliminary data.</text>
</comment>
<evidence type="ECO:0000313" key="9">
    <source>
        <dbReference type="EMBL" id="KAL3692066.1"/>
    </source>
</evidence>
<dbReference type="GO" id="GO:0004518">
    <property type="term" value="F:nuclease activity"/>
    <property type="evidence" value="ECO:0007669"/>
    <property type="project" value="UniProtKB-KW"/>
</dbReference>
<dbReference type="InterPro" id="IPR027806">
    <property type="entry name" value="HARBI1_dom"/>
</dbReference>
<evidence type="ECO:0000256" key="4">
    <source>
        <dbReference type="ARBA" id="ARBA00022722"/>
    </source>
</evidence>
<dbReference type="PANTHER" id="PTHR22930">
    <property type="match status" value="1"/>
</dbReference>
<dbReference type="PANTHER" id="PTHR22930:SF85">
    <property type="entry name" value="GH03217P-RELATED"/>
    <property type="match status" value="1"/>
</dbReference>
<evidence type="ECO:0000256" key="3">
    <source>
        <dbReference type="ARBA" id="ARBA00006958"/>
    </source>
</evidence>
<dbReference type="GO" id="GO:0005634">
    <property type="term" value="C:nucleus"/>
    <property type="evidence" value="ECO:0007669"/>
    <property type="project" value="UniProtKB-SubCell"/>
</dbReference>
<evidence type="ECO:0000256" key="6">
    <source>
        <dbReference type="ARBA" id="ARBA00022801"/>
    </source>
</evidence>
<accession>A0ABD3HPK7</accession>
<evidence type="ECO:0000259" key="8">
    <source>
        <dbReference type="Pfam" id="PF13359"/>
    </source>
</evidence>
<sequence length="228" mass="26042">MPKRLLEQLVQVLGPKVAKSNTKFRKAVRADEFMPEVIDAIIRYLGLAYLKWPSATEMEKLTRKFERKTELPNIQGAIDCTFVKVRVPQREADCYFNRKWYVSLVLQAVTDSDGVFLDISCSLPGSVIEKRVLRRSRFYEKVQSGANLSEPVLTINDGFRLSPYILGDAGYVLHSWIMMLIALNLSYTAAERLFIERQIRGGICVECAFRILKARWRILVVGTSSDIS</sequence>
<dbReference type="InterPro" id="IPR045249">
    <property type="entry name" value="HARBI1-like"/>
</dbReference>
<evidence type="ECO:0000256" key="7">
    <source>
        <dbReference type="ARBA" id="ARBA00023242"/>
    </source>
</evidence>
<proteinExistence type="inferred from homology"/>
<protein>
    <recommendedName>
        <fullName evidence="8">DDE Tnp4 domain-containing protein</fullName>
    </recommendedName>
</protein>
<feature type="domain" description="DDE Tnp4" evidence="8">
    <location>
        <begin position="78"/>
        <end position="223"/>
    </location>
</feature>
<keyword evidence="5" id="KW-0479">Metal-binding</keyword>
<keyword evidence="10" id="KW-1185">Reference proteome</keyword>
<comment type="cofactor">
    <cofactor evidence="1">
        <name>a divalent metal cation</name>
        <dbReference type="ChEBI" id="CHEBI:60240"/>
    </cofactor>
</comment>
<keyword evidence="7" id="KW-0539">Nucleus</keyword>
<comment type="subcellular location">
    <subcellularLocation>
        <location evidence="2">Nucleus</location>
    </subcellularLocation>
</comment>
<dbReference type="GO" id="GO:0046872">
    <property type="term" value="F:metal ion binding"/>
    <property type="evidence" value="ECO:0007669"/>
    <property type="project" value="UniProtKB-KW"/>
</dbReference>
<name>A0ABD3HPK7_9MARC</name>
<comment type="similarity">
    <text evidence="3">Belongs to the HARBI1 family.</text>
</comment>
<dbReference type="EMBL" id="JBJQOH010000003">
    <property type="protein sequence ID" value="KAL3692066.1"/>
    <property type="molecule type" value="Genomic_DNA"/>
</dbReference>
<reference evidence="9 10" key="1">
    <citation type="submission" date="2024-09" db="EMBL/GenBank/DDBJ databases">
        <title>Chromosome-scale assembly of Riccia sorocarpa.</title>
        <authorList>
            <person name="Paukszto L."/>
        </authorList>
    </citation>
    <scope>NUCLEOTIDE SEQUENCE [LARGE SCALE GENOMIC DNA]</scope>
    <source>
        <strain evidence="9">LP-2024</strain>
        <tissue evidence="9">Aerial parts of the thallus</tissue>
    </source>
</reference>
<dbReference type="AlphaFoldDB" id="A0ABD3HPK7"/>
<gene>
    <name evidence="9" type="ORF">R1sor_005717</name>
</gene>
<dbReference type="Proteomes" id="UP001633002">
    <property type="component" value="Unassembled WGS sequence"/>
</dbReference>
<organism evidence="9 10">
    <name type="scientific">Riccia sorocarpa</name>
    <dbReference type="NCBI Taxonomy" id="122646"/>
    <lineage>
        <taxon>Eukaryota</taxon>
        <taxon>Viridiplantae</taxon>
        <taxon>Streptophyta</taxon>
        <taxon>Embryophyta</taxon>
        <taxon>Marchantiophyta</taxon>
        <taxon>Marchantiopsida</taxon>
        <taxon>Marchantiidae</taxon>
        <taxon>Marchantiales</taxon>
        <taxon>Ricciaceae</taxon>
        <taxon>Riccia</taxon>
    </lineage>
</organism>
<keyword evidence="6" id="KW-0378">Hydrolase</keyword>
<evidence type="ECO:0000256" key="2">
    <source>
        <dbReference type="ARBA" id="ARBA00004123"/>
    </source>
</evidence>
<dbReference type="Pfam" id="PF13359">
    <property type="entry name" value="DDE_Tnp_4"/>
    <property type="match status" value="1"/>
</dbReference>
<dbReference type="GO" id="GO:0016787">
    <property type="term" value="F:hydrolase activity"/>
    <property type="evidence" value="ECO:0007669"/>
    <property type="project" value="UniProtKB-KW"/>
</dbReference>